<dbReference type="AlphaFoldDB" id="I3DFP8"/>
<dbReference type="Proteomes" id="UP000006457">
    <property type="component" value="Unassembled WGS sequence"/>
</dbReference>
<sequence length="228" mass="26572">MNAYRSGFATLSIVIIIAALSIFTLLFVDEVLHYHRAVMAQRMSYVSEVNQLQELVQKQQNDVCKQIYKELNDEQSVFLYPIKLPKSAVEISNFFLCKRYSLFKTRPTNSKSKQFSKLINVENIERFRDKFNQQYFHPITKEKIYLYWFDEKEAKLIINDQQNIMVVAKGNISLEGTGSLKGFIIAEGNVNLNSIKIVRSKTVSEFIHQALTEWDLAPYSWSDFNETN</sequence>
<evidence type="ECO:0000313" key="3">
    <source>
        <dbReference type="Proteomes" id="UP000006457"/>
    </source>
</evidence>
<dbReference type="Pfam" id="PF10833">
    <property type="entry name" value="DUF2572"/>
    <property type="match status" value="1"/>
</dbReference>
<comment type="caution">
    <text evidence="2">The sequence shown here is derived from an EMBL/GenBank/DDBJ whole genome shotgun (WGS) entry which is preliminary data.</text>
</comment>
<dbReference type="RefSeq" id="WP_005759773.1">
    <property type="nucleotide sequence ID" value="NZ_AJSX01000018.1"/>
</dbReference>
<organism evidence="2 3">
    <name type="scientific">Pasteurella bettyae CCUG 2042</name>
    <dbReference type="NCBI Taxonomy" id="1095749"/>
    <lineage>
        <taxon>Bacteria</taxon>
        <taxon>Pseudomonadati</taxon>
        <taxon>Pseudomonadota</taxon>
        <taxon>Gammaproteobacteria</taxon>
        <taxon>Pasteurellales</taxon>
        <taxon>Pasteurellaceae</taxon>
        <taxon>Pasteurella</taxon>
    </lineage>
</organism>
<dbReference type="InterPro" id="IPR022543">
    <property type="entry name" value="DUF2572"/>
</dbReference>
<name>I3DFP8_9PAST</name>
<dbReference type="PATRIC" id="fig|1095749.3.peg.729"/>
<gene>
    <name evidence="2" type="ORF">HMPREF1052_2132</name>
</gene>
<evidence type="ECO:0000313" key="2">
    <source>
        <dbReference type="EMBL" id="EIJ70541.1"/>
    </source>
</evidence>
<accession>I3DFP8</accession>
<dbReference type="EMBL" id="AJSX01000018">
    <property type="protein sequence ID" value="EIJ70541.1"/>
    <property type="molecule type" value="Genomic_DNA"/>
</dbReference>
<keyword evidence="1" id="KW-0472">Membrane</keyword>
<evidence type="ECO:0000256" key="1">
    <source>
        <dbReference type="SAM" id="Phobius"/>
    </source>
</evidence>
<proteinExistence type="predicted"/>
<feature type="transmembrane region" description="Helical" evidence="1">
    <location>
        <begin position="6"/>
        <end position="28"/>
    </location>
</feature>
<keyword evidence="3" id="KW-1185">Reference proteome</keyword>
<protein>
    <submittedName>
        <fullName evidence="2">PF10833 family protein</fullName>
    </submittedName>
</protein>
<keyword evidence="1" id="KW-1133">Transmembrane helix</keyword>
<keyword evidence="1" id="KW-0812">Transmembrane</keyword>
<reference evidence="2 3" key="1">
    <citation type="submission" date="2012-03" db="EMBL/GenBank/DDBJ databases">
        <authorList>
            <person name="Harkins D.M."/>
            <person name="Madupu R."/>
            <person name="Durkin A.S."/>
            <person name="Torralba M."/>
            <person name="Methe B."/>
            <person name="Sutton G.G."/>
            <person name="Nelson K.E."/>
        </authorList>
    </citation>
    <scope>NUCLEOTIDE SEQUENCE [LARGE SCALE GENOMIC DNA]</scope>
    <source>
        <strain evidence="2 3">CCUG 2042</strain>
    </source>
</reference>